<protein>
    <submittedName>
        <fullName evidence="1">Uncharacterized protein</fullName>
    </submittedName>
</protein>
<proteinExistence type="predicted"/>
<comment type="caution">
    <text evidence="1">The sequence shown here is derived from an EMBL/GenBank/DDBJ whole genome shotgun (WGS) entry which is preliminary data.</text>
</comment>
<dbReference type="AlphaFoldDB" id="A0A4Y2KJT8"/>
<evidence type="ECO:0000313" key="1">
    <source>
        <dbReference type="EMBL" id="GBN02595.1"/>
    </source>
</evidence>
<gene>
    <name evidence="1" type="ORF">AVEN_33838_1</name>
</gene>
<accession>A0A4Y2KJT8</accession>
<feature type="non-terminal residue" evidence="1">
    <location>
        <position position="1"/>
    </location>
</feature>
<sequence>WKKKEEHLEPSIVKEKNHWKEHLRALIVKEKILEGARGALKALKSKRKKILEGARGAFKALNSKR</sequence>
<organism evidence="1 2">
    <name type="scientific">Araneus ventricosus</name>
    <name type="common">Orbweaver spider</name>
    <name type="synonym">Epeira ventricosa</name>
    <dbReference type="NCBI Taxonomy" id="182803"/>
    <lineage>
        <taxon>Eukaryota</taxon>
        <taxon>Metazoa</taxon>
        <taxon>Ecdysozoa</taxon>
        <taxon>Arthropoda</taxon>
        <taxon>Chelicerata</taxon>
        <taxon>Arachnida</taxon>
        <taxon>Araneae</taxon>
        <taxon>Araneomorphae</taxon>
        <taxon>Entelegynae</taxon>
        <taxon>Araneoidea</taxon>
        <taxon>Araneidae</taxon>
        <taxon>Araneus</taxon>
    </lineage>
</organism>
<name>A0A4Y2KJT8_ARAVE</name>
<dbReference type="Proteomes" id="UP000499080">
    <property type="component" value="Unassembled WGS sequence"/>
</dbReference>
<reference evidence="1 2" key="1">
    <citation type="journal article" date="2019" name="Sci. Rep.">
        <title>Orb-weaving spider Araneus ventricosus genome elucidates the spidroin gene catalogue.</title>
        <authorList>
            <person name="Kono N."/>
            <person name="Nakamura H."/>
            <person name="Ohtoshi R."/>
            <person name="Moran D.A.P."/>
            <person name="Shinohara A."/>
            <person name="Yoshida Y."/>
            <person name="Fujiwara M."/>
            <person name="Mori M."/>
            <person name="Tomita M."/>
            <person name="Arakawa K."/>
        </authorList>
    </citation>
    <scope>NUCLEOTIDE SEQUENCE [LARGE SCALE GENOMIC DNA]</scope>
</reference>
<evidence type="ECO:0000313" key="2">
    <source>
        <dbReference type="Proteomes" id="UP000499080"/>
    </source>
</evidence>
<dbReference type="EMBL" id="BGPR01195229">
    <property type="protein sequence ID" value="GBN02595.1"/>
    <property type="molecule type" value="Genomic_DNA"/>
</dbReference>
<keyword evidence="2" id="KW-1185">Reference proteome</keyword>